<feature type="signal peptide" evidence="1">
    <location>
        <begin position="1"/>
        <end position="19"/>
    </location>
</feature>
<evidence type="ECO:0000313" key="3">
    <source>
        <dbReference type="Proteomes" id="UP000219329"/>
    </source>
</evidence>
<dbReference type="EMBL" id="NTJZ01000015">
    <property type="protein sequence ID" value="PDH32587.1"/>
    <property type="molecule type" value="Genomic_DNA"/>
</dbReference>
<reference evidence="2 3" key="1">
    <citation type="submission" date="2017-08" db="EMBL/GenBank/DDBJ databases">
        <title>Fine stratification of microbial communities through a metagenomic profile of the photic zone.</title>
        <authorList>
            <person name="Haro-Moreno J.M."/>
            <person name="Lopez-Perez M."/>
            <person name="De La Torre J."/>
            <person name="Picazo A."/>
            <person name="Camacho A."/>
            <person name="Rodriguez-Valera F."/>
        </authorList>
    </citation>
    <scope>NUCLEOTIDE SEQUENCE [LARGE SCALE GENOMIC DNA]</scope>
    <source>
        <strain evidence="2">MED-G28</strain>
    </source>
</reference>
<proteinExistence type="predicted"/>
<keyword evidence="1" id="KW-0732">Signal</keyword>
<dbReference type="Proteomes" id="UP000219329">
    <property type="component" value="Unassembled WGS sequence"/>
</dbReference>
<name>A0A2A5W8I0_9GAMM</name>
<sequence>MIKTCALIFSCILPTTALAQQSDITFIVAGKTSNHRQQADGTIKTLNFHFFAEIFLQSDGEVTLANISTPLSNNPIDFSDSGYALEMHGGRYKTEQELESNYPDGNYRFQYAAPSIGLVSHPIVMTKTRASGSSLPEAPKIELSQGGLPVAPDQIDPNLDLKVTWSEFTEGGQDPLGIMDDLLFVIMANCHGERIAHSGRPFESRPYLTYADHSFLIEAEILLPENAYQVSVEHAILDTSTNYGVPAFATFATTTFLDLKTTGFAESGAGCPRVLQIFDAGQTVLP</sequence>
<organism evidence="2 3">
    <name type="scientific">OM182 bacterium MED-G28</name>
    <dbReference type="NCBI Taxonomy" id="1986256"/>
    <lineage>
        <taxon>Bacteria</taxon>
        <taxon>Pseudomonadati</taxon>
        <taxon>Pseudomonadota</taxon>
        <taxon>Gammaproteobacteria</taxon>
        <taxon>OMG group</taxon>
        <taxon>OM182 clade</taxon>
    </lineage>
</organism>
<evidence type="ECO:0000256" key="1">
    <source>
        <dbReference type="SAM" id="SignalP"/>
    </source>
</evidence>
<gene>
    <name evidence="2" type="ORF">CNF02_11770</name>
</gene>
<evidence type="ECO:0000313" key="2">
    <source>
        <dbReference type="EMBL" id="PDH32587.1"/>
    </source>
</evidence>
<feature type="chain" id="PRO_5012427313" description="SbsA Ig-like domain-containing protein" evidence="1">
    <location>
        <begin position="20"/>
        <end position="286"/>
    </location>
</feature>
<comment type="caution">
    <text evidence="2">The sequence shown here is derived from an EMBL/GenBank/DDBJ whole genome shotgun (WGS) entry which is preliminary data.</text>
</comment>
<accession>A0A2A5W8I0</accession>
<evidence type="ECO:0008006" key="4">
    <source>
        <dbReference type="Google" id="ProtNLM"/>
    </source>
</evidence>
<dbReference type="AlphaFoldDB" id="A0A2A5W8I0"/>
<protein>
    <recommendedName>
        <fullName evidence="4">SbsA Ig-like domain-containing protein</fullName>
    </recommendedName>
</protein>